<feature type="compositionally biased region" description="Basic and acidic residues" evidence="1">
    <location>
        <begin position="11"/>
        <end position="56"/>
    </location>
</feature>
<feature type="compositionally biased region" description="Basic and acidic residues" evidence="1">
    <location>
        <begin position="231"/>
        <end position="260"/>
    </location>
</feature>
<feature type="region of interest" description="Disordered" evidence="1">
    <location>
        <begin position="1"/>
        <end position="56"/>
    </location>
</feature>
<evidence type="ECO:0000313" key="2">
    <source>
        <dbReference type="EMBL" id="UJG40496.1"/>
    </source>
</evidence>
<gene>
    <name evidence="2" type="ORF">K9W45_11750</name>
</gene>
<organism evidence="2">
    <name type="scientific">Candidatus Heimdallarchaeum aukensis</name>
    <dbReference type="NCBI Taxonomy" id="2876573"/>
    <lineage>
        <taxon>Archaea</taxon>
        <taxon>Promethearchaeati</taxon>
        <taxon>Candidatus Heimdallarchaeota</taxon>
        <taxon>Candidatus Heimdallarchaeia (ex Rinke et al. 2021) (nom. nud.)</taxon>
        <taxon>Candidatus Heimdallarchaeales</taxon>
        <taxon>Candidatus Heimdallarchaeaceae</taxon>
        <taxon>Candidatus Heimdallarchaeum</taxon>
    </lineage>
</organism>
<proteinExistence type="predicted"/>
<name>A0A9Y1FL14_9ARCH</name>
<feature type="region of interest" description="Disordered" evidence="1">
    <location>
        <begin position="224"/>
        <end position="260"/>
    </location>
</feature>
<dbReference type="InterPro" id="IPR005358">
    <property type="entry name" value="Puta_zinc/iron-chelating_dom"/>
</dbReference>
<dbReference type="EMBL" id="CP084166">
    <property type="protein sequence ID" value="UJG40496.1"/>
    <property type="molecule type" value="Genomic_DNA"/>
</dbReference>
<accession>A0A9Y1FL14</accession>
<dbReference type="Pfam" id="PF03692">
    <property type="entry name" value="CxxCxxCC"/>
    <property type="match status" value="1"/>
</dbReference>
<protein>
    <submittedName>
        <fullName evidence="2">YkgJ family cysteine cluster protein</fullName>
    </submittedName>
</protein>
<dbReference type="Proteomes" id="UP001201020">
    <property type="component" value="Chromosome"/>
</dbReference>
<sequence>MFENEENVDVTEERREQEEKQEEKNQEQQENQQDKEEMKQEEKQEVKKSEEEKQETKEKKPPRFVFNCIKGCGKCCERWDEVPVYISDIQRWIRDGSLNYVLPFLQIKEINQFSVQLVLKRNKEENDTNPSGCPLYDHENKICNLYYSMPIHCSAYPLAFNGQKYFLADKEECPGLGNGKMTKEWLNTCKSRAQEHFNSQGSTMGVLSILYGLILGHIMKKSQEAMEQLSEEDRKKIDELLAKSKGEKEEEKDTSSEKNE</sequence>
<dbReference type="AlphaFoldDB" id="A0A9Y1FL14"/>
<evidence type="ECO:0000256" key="1">
    <source>
        <dbReference type="SAM" id="MobiDB-lite"/>
    </source>
</evidence>
<reference evidence="2" key="1">
    <citation type="journal article" date="2022" name="Nat. Microbiol.">
        <title>Unique mobile elements and scalable gene flow at the prokaryote-eukaryote boundary revealed by circularized Asgard archaea genomes.</title>
        <authorList>
            <person name="Wu F."/>
            <person name="Speth D.R."/>
            <person name="Philosof A."/>
            <person name="Cremiere A."/>
            <person name="Narayanan A."/>
            <person name="Barco R.A."/>
            <person name="Connon S.A."/>
            <person name="Amend J.P."/>
            <person name="Antoshechkin I.A."/>
            <person name="Orphan V.J."/>
        </authorList>
    </citation>
    <scope>NUCLEOTIDE SEQUENCE</scope>
    <source>
        <strain evidence="2">PM71</strain>
    </source>
</reference>
<feature type="compositionally biased region" description="Acidic residues" evidence="1">
    <location>
        <begin position="1"/>
        <end position="10"/>
    </location>
</feature>